<evidence type="ECO:0000313" key="4">
    <source>
        <dbReference type="Proteomes" id="UP000799441"/>
    </source>
</evidence>
<keyword evidence="2" id="KW-1133">Transmembrane helix</keyword>
<organism evidence="3 4">
    <name type="scientific">Polychaeton citri CBS 116435</name>
    <dbReference type="NCBI Taxonomy" id="1314669"/>
    <lineage>
        <taxon>Eukaryota</taxon>
        <taxon>Fungi</taxon>
        <taxon>Dikarya</taxon>
        <taxon>Ascomycota</taxon>
        <taxon>Pezizomycotina</taxon>
        <taxon>Dothideomycetes</taxon>
        <taxon>Dothideomycetidae</taxon>
        <taxon>Capnodiales</taxon>
        <taxon>Capnodiaceae</taxon>
        <taxon>Polychaeton</taxon>
    </lineage>
</organism>
<dbReference type="EMBL" id="MU003857">
    <property type="protein sequence ID" value="KAF2716931.1"/>
    <property type="molecule type" value="Genomic_DNA"/>
</dbReference>
<name>A0A9P4Q1U6_9PEZI</name>
<gene>
    <name evidence="3" type="ORF">K431DRAFT_289005</name>
</gene>
<feature type="compositionally biased region" description="Polar residues" evidence="1">
    <location>
        <begin position="136"/>
        <end position="146"/>
    </location>
</feature>
<feature type="region of interest" description="Disordered" evidence="1">
    <location>
        <begin position="385"/>
        <end position="451"/>
    </location>
</feature>
<evidence type="ECO:0000256" key="1">
    <source>
        <dbReference type="SAM" id="MobiDB-lite"/>
    </source>
</evidence>
<feature type="transmembrane region" description="Helical" evidence="2">
    <location>
        <begin position="579"/>
        <end position="603"/>
    </location>
</feature>
<proteinExistence type="predicted"/>
<accession>A0A9P4Q1U6</accession>
<dbReference type="AlphaFoldDB" id="A0A9P4Q1U6"/>
<dbReference type="Proteomes" id="UP000799441">
    <property type="component" value="Unassembled WGS sequence"/>
</dbReference>
<feature type="region of interest" description="Disordered" evidence="1">
    <location>
        <begin position="24"/>
        <end position="62"/>
    </location>
</feature>
<keyword evidence="4" id="KW-1185">Reference proteome</keyword>
<feature type="region of interest" description="Disordered" evidence="1">
    <location>
        <begin position="127"/>
        <end position="146"/>
    </location>
</feature>
<feature type="region of interest" description="Disordered" evidence="1">
    <location>
        <begin position="74"/>
        <end position="94"/>
    </location>
</feature>
<sequence>MSYSRPYVRGKDNVSSGFIARYRDSWPSLSDSEDDRGHTSDWHTSNEDMEDVKTNAAPQLSEGLSKRTIASDQPLRIPPRVPAPIPPLRDCDRRTTNPYVHPIYSDLPDTEQTYGATDQLLASPTTVRVGSDAQKESPTYASRSRTETTIALAESGNAMHAHNIGIAMTTNCRTASDVPELPSIWSNSDFRQARSRQNVCRSHTHTRQAGSQDGSEWATEVDSQDGNEGYLPAVPLNPFARCPRPVSGDSYADTSVYESAFDDNDYQTVVTRHEVGAARRFPEEQHDADMCGMPLTDQLTVNRRQDAVENLRQVRQRRREHAAAEDAIDQVTAHMSPAEPAGAMSMVHEDSPLDRISKSCKYWGDFLKSSLWSESTRAVKSDTELSILNGGNPTNRGDSSSMGDYRSRASMRPETSTPNSGLLQPAQDSWTPLPFPAAAHVNTTSRTPMRPRRMRAGQQESVERQIELQPLNLARDRAPARSRYGPLTDSELILHEPRWTEHVRSRSLLPTITAFSTTAARDRQQVNAHDSLEGWWVEVCLAFPLSPLLLGLGAFDWAVRHFSRGRITEVAPSLKRASLTTMLPLNLLVWGVIAGMVTLFVWIGHRAAGGE</sequence>
<feature type="compositionally biased region" description="Polar residues" evidence="1">
    <location>
        <begin position="413"/>
        <end position="430"/>
    </location>
</feature>
<evidence type="ECO:0000313" key="3">
    <source>
        <dbReference type="EMBL" id="KAF2716931.1"/>
    </source>
</evidence>
<feature type="compositionally biased region" description="Pro residues" evidence="1">
    <location>
        <begin position="76"/>
        <end position="87"/>
    </location>
</feature>
<feature type="compositionally biased region" description="Basic and acidic residues" evidence="1">
    <location>
        <begin position="35"/>
        <end position="46"/>
    </location>
</feature>
<keyword evidence="2" id="KW-0812">Transmembrane</keyword>
<feature type="region of interest" description="Disordered" evidence="1">
    <location>
        <begin position="202"/>
        <end position="223"/>
    </location>
</feature>
<feature type="compositionally biased region" description="Polar residues" evidence="1">
    <location>
        <begin position="202"/>
        <end position="214"/>
    </location>
</feature>
<evidence type="ECO:0000256" key="2">
    <source>
        <dbReference type="SAM" id="Phobius"/>
    </source>
</evidence>
<protein>
    <submittedName>
        <fullName evidence="3">Uncharacterized protein</fullName>
    </submittedName>
</protein>
<reference evidence="3" key="1">
    <citation type="journal article" date="2020" name="Stud. Mycol.">
        <title>101 Dothideomycetes genomes: a test case for predicting lifestyles and emergence of pathogens.</title>
        <authorList>
            <person name="Haridas S."/>
            <person name="Albert R."/>
            <person name="Binder M."/>
            <person name="Bloem J."/>
            <person name="Labutti K."/>
            <person name="Salamov A."/>
            <person name="Andreopoulos B."/>
            <person name="Baker S."/>
            <person name="Barry K."/>
            <person name="Bills G."/>
            <person name="Bluhm B."/>
            <person name="Cannon C."/>
            <person name="Castanera R."/>
            <person name="Culley D."/>
            <person name="Daum C."/>
            <person name="Ezra D."/>
            <person name="Gonzalez J."/>
            <person name="Henrissat B."/>
            <person name="Kuo A."/>
            <person name="Liang C."/>
            <person name="Lipzen A."/>
            <person name="Lutzoni F."/>
            <person name="Magnuson J."/>
            <person name="Mondo S."/>
            <person name="Nolan M."/>
            <person name="Ohm R."/>
            <person name="Pangilinan J."/>
            <person name="Park H.-J."/>
            <person name="Ramirez L."/>
            <person name="Alfaro M."/>
            <person name="Sun H."/>
            <person name="Tritt A."/>
            <person name="Yoshinaga Y."/>
            <person name="Zwiers L.-H."/>
            <person name="Turgeon B."/>
            <person name="Goodwin S."/>
            <person name="Spatafora J."/>
            <person name="Crous P."/>
            <person name="Grigoriev I."/>
        </authorList>
    </citation>
    <scope>NUCLEOTIDE SEQUENCE</scope>
    <source>
        <strain evidence="3">CBS 116435</strain>
    </source>
</reference>
<comment type="caution">
    <text evidence="3">The sequence shown here is derived from an EMBL/GenBank/DDBJ whole genome shotgun (WGS) entry which is preliminary data.</text>
</comment>
<keyword evidence="2" id="KW-0472">Membrane</keyword>
<feature type="compositionally biased region" description="Polar residues" evidence="1">
    <location>
        <begin position="385"/>
        <end position="402"/>
    </location>
</feature>